<dbReference type="InterPro" id="IPR051151">
    <property type="entry name" value="Group_II_Decarboxylase"/>
</dbReference>
<dbReference type="Gene3D" id="3.40.640.10">
    <property type="entry name" value="Type I PLP-dependent aspartate aminotransferase-like (Major domain)"/>
    <property type="match status" value="1"/>
</dbReference>
<name>A0A450T8M4_9GAMM</name>
<gene>
    <name evidence="9" type="ORF">BECKFM1743B_GA0114221_109081</name>
    <name evidence="8" type="ORF">BECKFM1743C_GA0114222_103331</name>
</gene>
<dbReference type="GO" id="GO:0030170">
    <property type="term" value="F:pyridoxal phosphate binding"/>
    <property type="evidence" value="ECO:0007669"/>
    <property type="project" value="InterPro"/>
</dbReference>
<evidence type="ECO:0000256" key="2">
    <source>
        <dbReference type="ARBA" id="ARBA00009533"/>
    </source>
</evidence>
<accession>A0A450T8M4</accession>
<dbReference type="PANTHER" id="PTHR46101:SF2">
    <property type="entry name" value="SERINE DECARBOXYLASE"/>
    <property type="match status" value="1"/>
</dbReference>
<dbReference type="NCBIfam" id="NF002748">
    <property type="entry name" value="PRK02769.1"/>
    <property type="match status" value="1"/>
</dbReference>
<evidence type="ECO:0000256" key="1">
    <source>
        <dbReference type="ARBA" id="ARBA00001933"/>
    </source>
</evidence>
<comment type="cofactor">
    <cofactor evidence="1 6 7">
        <name>pyridoxal 5'-phosphate</name>
        <dbReference type="ChEBI" id="CHEBI:597326"/>
    </cofactor>
</comment>
<evidence type="ECO:0000256" key="7">
    <source>
        <dbReference type="RuleBase" id="RU000382"/>
    </source>
</evidence>
<dbReference type="PANTHER" id="PTHR46101">
    <property type="match status" value="1"/>
</dbReference>
<reference evidence="8" key="1">
    <citation type="submission" date="2019-02" db="EMBL/GenBank/DDBJ databases">
        <authorList>
            <person name="Gruber-Vodicka R. H."/>
            <person name="Seah K. B. B."/>
        </authorList>
    </citation>
    <scope>NUCLEOTIDE SEQUENCE</scope>
    <source>
        <strain evidence="9">BECK_BZ164</strain>
        <strain evidence="8">BECK_BZ165</strain>
    </source>
</reference>
<dbReference type="InterPro" id="IPR002129">
    <property type="entry name" value="PyrdxlP-dep_de-COase"/>
</dbReference>
<dbReference type="PROSITE" id="PS00392">
    <property type="entry name" value="DDC_GAD_HDC_YDC"/>
    <property type="match status" value="1"/>
</dbReference>
<evidence type="ECO:0000256" key="5">
    <source>
        <dbReference type="ARBA" id="ARBA00023239"/>
    </source>
</evidence>
<feature type="modified residue" description="N6-(pyridoxal phosphate)lysine" evidence="6">
    <location>
        <position position="257"/>
    </location>
</feature>
<evidence type="ECO:0000256" key="6">
    <source>
        <dbReference type="PIRSR" id="PIRSR602129-50"/>
    </source>
</evidence>
<sequence>MLGLAPQKSRTQRYSVNTNYPLRDRLRQQEISSQDQRQLDNLFDLLERRSRFQLGYPLTKNFDYSSLFRFLNHSINNMGDPFTPGSYQLGTRGFEVEVLEWFAKLLGFPWDETWGYVTGGGTEGNLHGLYVARELYPDGVVYYSQDTHYSVPKGLRLLKMRDCVIESQPNGEIDYESLRENIDRHRPAIILANIGTTMKEAVDRVDRIRSIIAGFSISSSYIHADAALCGMTLPFMDDAPPFDFTAGIDSISVSGHKFIGSPIPCGVVLEKQENIEKITQSIEYIGSLDATLPGSRNGITPLFLWYAIRKYGKKGFHAMVKQCLLRAQYALAKLGEIGCKAWRNPYAITVVIEDLPYSVIRKWHLAVKGKEAHIIAMPNVTTELIDEFVMDVEAARDLPDSQCMEGHPGSVDIW</sequence>
<dbReference type="InterPro" id="IPR015424">
    <property type="entry name" value="PyrdxlP-dep_Trfase"/>
</dbReference>
<protein>
    <submittedName>
        <fullName evidence="8">Histidine decarboxylase</fullName>
    </submittedName>
</protein>
<evidence type="ECO:0000313" key="9">
    <source>
        <dbReference type="EMBL" id="VFK23174.1"/>
    </source>
</evidence>
<evidence type="ECO:0000256" key="3">
    <source>
        <dbReference type="ARBA" id="ARBA00022793"/>
    </source>
</evidence>
<keyword evidence="5 7" id="KW-0456">Lyase</keyword>
<proteinExistence type="inferred from homology"/>
<dbReference type="SUPFAM" id="SSF53383">
    <property type="entry name" value="PLP-dependent transferases"/>
    <property type="match status" value="1"/>
</dbReference>
<organism evidence="8">
    <name type="scientific">Candidatus Kentrum sp. FM</name>
    <dbReference type="NCBI Taxonomy" id="2126340"/>
    <lineage>
        <taxon>Bacteria</taxon>
        <taxon>Pseudomonadati</taxon>
        <taxon>Pseudomonadota</taxon>
        <taxon>Gammaproteobacteria</taxon>
        <taxon>Candidatus Kentrum</taxon>
    </lineage>
</organism>
<dbReference type="EMBL" id="CAADFL010000908">
    <property type="protein sequence ID" value="VFK23174.1"/>
    <property type="molecule type" value="Genomic_DNA"/>
</dbReference>
<dbReference type="GO" id="GO:0019752">
    <property type="term" value="P:carboxylic acid metabolic process"/>
    <property type="evidence" value="ECO:0007669"/>
    <property type="project" value="InterPro"/>
</dbReference>
<dbReference type="AlphaFoldDB" id="A0A450T8M4"/>
<keyword evidence="3" id="KW-0210">Decarboxylase</keyword>
<dbReference type="InterPro" id="IPR015422">
    <property type="entry name" value="PyrdxlP-dep_Trfase_small"/>
</dbReference>
<dbReference type="InterPro" id="IPR021115">
    <property type="entry name" value="Pyridoxal-P_BS"/>
</dbReference>
<dbReference type="InterPro" id="IPR015421">
    <property type="entry name" value="PyrdxlP-dep_Trfase_major"/>
</dbReference>
<dbReference type="EMBL" id="CAADFA010000333">
    <property type="protein sequence ID" value="VFJ63043.1"/>
    <property type="molecule type" value="Genomic_DNA"/>
</dbReference>
<dbReference type="GO" id="GO:0016831">
    <property type="term" value="F:carboxy-lyase activity"/>
    <property type="evidence" value="ECO:0007669"/>
    <property type="project" value="UniProtKB-KW"/>
</dbReference>
<evidence type="ECO:0000313" key="8">
    <source>
        <dbReference type="EMBL" id="VFJ63043.1"/>
    </source>
</evidence>
<comment type="similarity">
    <text evidence="2 7">Belongs to the group II decarboxylase family.</text>
</comment>
<dbReference type="Pfam" id="PF00282">
    <property type="entry name" value="Pyridoxal_deC"/>
    <property type="match status" value="1"/>
</dbReference>
<evidence type="ECO:0000256" key="4">
    <source>
        <dbReference type="ARBA" id="ARBA00022898"/>
    </source>
</evidence>
<dbReference type="Gene3D" id="3.90.1150.10">
    <property type="entry name" value="Aspartate Aminotransferase, domain 1"/>
    <property type="match status" value="1"/>
</dbReference>
<keyword evidence="4 6" id="KW-0663">Pyridoxal phosphate</keyword>